<evidence type="ECO:0000313" key="2">
    <source>
        <dbReference type="Proteomes" id="UP000292082"/>
    </source>
</evidence>
<dbReference type="Proteomes" id="UP000292082">
    <property type="component" value="Unassembled WGS sequence"/>
</dbReference>
<dbReference type="AlphaFoldDB" id="A0A4Q9PXB6"/>
<name>A0A4Q9PXB6_9APHY</name>
<gene>
    <name evidence="1" type="ORF">BD310DRAFT_424578</name>
</gene>
<protein>
    <submittedName>
        <fullName evidence="1">Uncharacterized protein</fullName>
    </submittedName>
</protein>
<sequence length="140" mass="15990">MRRLPPPPRFAHESESPSPSSTDKLHHTQDSHSYTLDSYPDTLGSAFPLLGLARAHQFGRISIYPTDAFPHTSNSHPYTLESYRSMPSLCFRLCLDPLNTYTPDPDWRPPPKYRIFRGLLPMEVIVVLLESRTRDVRSAP</sequence>
<accession>A0A4Q9PXB6</accession>
<dbReference type="EMBL" id="ML145116">
    <property type="protein sequence ID" value="TBU59199.1"/>
    <property type="molecule type" value="Genomic_DNA"/>
</dbReference>
<organism evidence="1 2">
    <name type="scientific">Dichomitus squalens</name>
    <dbReference type="NCBI Taxonomy" id="114155"/>
    <lineage>
        <taxon>Eukaryota</taxon>
        <taxon>Fungi</taxon>
        <taxon>Dikarya</taxon>
        <taxon>Basidiomycota</taxon>
        <taxon>Agaricomycotina</taxon>
        <taxon>Agaricomycetes</taxon>
        <taxon>Polyporales</taxon>
        <taxon>Polyporaceae</taxon>
        <taxon>Dichomitus</taxon>
    </lineage>
</organism>
<keyword evidence="2" id="KW-1185">Reference proteome</keyword>
<proteinExistence type="predicted"/>
<reference evidence="1 2" key="1">
    <citation type="submission" date="2019-01" db="EMBL/GenBank/DDBJ databases">
        <title>Draft genome sequences of three monokaryotic isolates of the white-rot basidiomycete fungus Dichomitus squalens.</title>
        <authorList>
            <consortium name="DOE Joint Genome Institute"/>
            <person name="Lopez S.C."/>
            <person name="Andreopoulos B."/>
            <person name="Pangilinan J."/>
            <person name="Lipzen A."/>
            <person name="Riley R."/>
            <person name="Ahrendt S."/>
            <person name="Ng V."/>
            <person name="Barry K."/>
            <person name="Daum C."/>
            <person name="Grigoriev I.V."/>
            <person name="Hilden K.S."/>
            <person name="Makela M.R."/>
            <person name="de Vries R.P."/>
        </authorList>
    </citation>
    <scope>NUCLEOTIDE SEQUENCE [LARGE SCALE GENOMIC DNA]</scope>
    <source>
        <strain evidence="1 2">CBS 464.89</strain>
    </source>
</reference>
<evidence type="ECO:0000313" key="1">
    <source>
        <dbReference type="EMBL" id="TBU59199.1"/>
    </source>
</evidence>